<name>A0ABU7JAE4_9GAMM</name>
<dbReference type="Gene3D" id="3.30.565.10">
    <property type="entry name" value="Histidine kinase-like ATPase, C-terminal domain"/>
    <property type="match status" value="1"/>
</dbReference>
<dbReference type="Pfam" id="PF13589">
    <property type="entry name" value="HATPase_c_3"/>
    <property type="match status" value="1"/>
</dbReference>
<keyword evidence="2" id="KW-0547">Nucleotide-binding</keyword>
<dbReference type="GO" id="GO:0005524">
    <property type="term" value="F:ATP binding"/>
    <property type="evidence" value="ECO:0007669"/>
    <property type="project" value="UniProtKB-KW"/>
</dbReference>
<feature type="compositionally biased region" description="Basic and acidic residues" evidence="1">
    <location>
        <begin position="368"/>
        <end position="384"/>
    </location>
</feature>
<keyword evidence="3" id="KW-1185">Reference proteome</keyword>
<dbReference type="InterPro" id="IPR036890">
    <property type="entry name" value="HATPase_C_sf"/>
</dbReference>
<evidence type="ECO:0000256" key="1">
    <source>
        <dbReference type="SAM" id="MobiDB-lite"/>
    </source>
</evidence>
<sequence length="533" mass="60253">MTIMDLQEEDFRPSAARLVESLRDTGYSEKAAFADIVDNSIAANATKISIELQYLMGEFRVMITDNGEGMTDPELKNAMRYGSDKRPNPKSLGKFGMGLKTASTAFCRRLVVLSRKEGSNAGRSWDLDTICEKDKWELETPDHDDYYEDFESLEAFAGDAGTMIIWEKIDRLVKQGSDKQVVKQIKALGKELKDELSAVFFKFLAAGEVAIYIKIIDEPVIQLKGWDPLCAGLVTASNARPQLLKEKAVHVLLDDKQHGFTIKGSLIPSQNDLNAEEQAAVRYGLDNQGFYIYREGRLIWHDGWPHRMYQKESKITRLRVVLDFTHELDDVFSIDFRKSRVIIPIDVRKELQSLIAPWRQALLSAQSKRKDSKGSDTGIPRHDPANNAIGKQDGHTKNAEIKVNGELVTIRNQNQPQPVPLPDIRVYGDRTVRVHEEDSLSGDSLWEPSCDTVGNTCVTLGRSHPYFAKMYNVCKYSDEAVKALDMLLWSLANAEHGEYSEANQHTLKGFRHKVSETLRYLSLELPDPKEDVE</sequence>
<feature type="region of interest" description="Disordered" evidence="1">
    <location>
        <begin position="366"/>
        <end position="396"/>
    </location>
</feature>
<gene>
    <name evidence="2" type="ORF">QWY20_17455</name>
</gene>
<evidence type="ECO:0000313" key="2">
    <source>
        <dbReference type="EMBL" id="MEE2003243.1"/>
    </source>
</evidence>
<reference evidence="2 3" key="1">
    <citation type="submission" date="2023-07" db="EMBL/GenBank/DDBJ databases">
        <title>Alkalimonas sp., MEB108 novel, alkaliphilic bacterium isolated from Lonar Lake, India.</title>
        <authorList>
            <person name="Joshi A."/>
            <person name="Thite S."/>
        </authorList>
    </citation>
    <scope>NUCLEOTIDE SEQUENCE [LARGE SCALE GENOMIC DNA]</scope>
    <source>
        <strain evidence="2 3">MEB108</strain>
    </source>
</reference>
<accession>A0ABU7JAE4</accession>
<protein>
    <submittedName>
        <fullName evidence="2">ATP-binding protein</fullName>
    </submittedName>
</protein>
<organism evidence="2 3">
    <name type="scientific">Alkalimonas cellulosilytica</name>
    <dbReference type="NCBI Taxonomy" id="3058395"/>
    <lineage>
        <taxon>Bacteria</taxon>
        <taxon>Pseudomonadati</taxon>
        <taxon>Pseudomonadota</taxon>
        <taxon>Gammaproteobacteria</taxon>
        <taxon>Alkalimonas</taxon>
    </lineage>
</organism>
<evidence type="ECO:0000313" key="3">
    <source>
        <dbReference type="Proteomes" id="UP001336314"/>
    </source>
</evidence>
<proteinExistence type="predicted"/>
<comment type="caution">
    <text evidence="2">The sequence shown here is derived from an EMBL/GenBank/DDBJ whole genome shotgun (WGS) entry which is preliminary data.</text>
</comment>
<dbReference type="SUPFAM" id="SSF55874">
    <property type="entry name" value="ATPase domain of HSP90 chaperone/DNA topoisomerase II/histidine kinase"/>
    <property type="match status" value="1"/>
</dbReference>
<keyword evidence="2" id="KW-0067">ATP-binding</keyword>
<dbReference type="RefSeq" id="WP_330130287.1">
    <property type="nucleotide sequence ID" value="NZ_JAUHLI010000026.1"/>
</dbReference>
<dbReference type="EMBL" id="JAUHLI010000026">
    <property type="protein sequence ID" value="MEE2003243.1"/>
    <property type="molecule type" value="Genomic_DNA"/>
</dbReference>
<dbReference type="Proteomes" id="UP001336314">
    <property type="component" value="Unassembled WGS sequence"/>
</dbReference>